<organism evidence="1 2">
    <name type="scientific">Actinophytocola xanthii</name>
    <dbReference type="NCBI Taxonomy" id="1912961"/>
    <lineage>
        <taxon>Bacteria</taxon>
        <taxon>Bacillati</taxon>
        <taxon>Actinomycetota</taxon>
        <taxon>Actinomycetes</taxon>
        <taxon>Pseudonocardiales</taxon>
        <taxon>Pseudonocardiaceae</taxon>
    </lineage>
</organism>
<gene>
    <name evidence="1" type="ORF">BU204_10810</name>
</gene>
<reference evidence="1 2" key="1">
    <citation type="submission" date="2016-12" db="EMBL/GenBank/DDBJ databases">
        <title>The draft genome sequence of Actinophytocola sp. 11-183.</title>
        <authorList>
            <person name="Wang W."/>
            <person name="Yuan L."/>
        </authorList>
    </citation>
    <scope>NUCLEOTIDE SEQUENCE [LARGE SCALE GENOMIC DNA]</scope>
    <source>
        <strain evidence="1 2">11-183</strain>
    </source>
</reference>
<evidence type="ECO:0000313" key="2">
    <source>
        <dbReference type="Proteomes" id="UP000185596"/>
    </source>
</evidence>
<proteinExistence type="predicted"/>
<name>A0A1Q8CSU4_9PSEU</name>
<dbReference type="Proteomes" id="UP000185596">
    <property type="component" value="Unassembled WGS sequence"/>
</dbReference>
<dbReference type="InterPro" id="IPR043148">
    <property type="entry name" value="TagF_C"/>
</dbReference>
<sequence length="380" mass="41406">MLVGVHTITSLMRLEDHVMLVEGDPRLQILYTQVPDRLGDGVGKCLAELEVRTLPWQEAVQGSFDLTVSASLHRMGEVPAKKRFSAPHGAGFTKLWPAWAWPGDADARPVYGLDRESLLDAVGGPIFDALVVPHPDHITTLARQCPESVPYALVTGDPCLDRLLASASRREHYRTGLGVRPAQVLVAVASTWGRHSLIATQRDVLLRLTAELPANHRVIATLHPAVWAEHGTRQVRNWMREVRAVGVDLIDVGEDWRGLVAAADLLVADHGSLAAYAAATRVPVLFSPFGGTDVDSSSVVAELAAVSPRLVADVPLLTQLQAAVHAQPAQWRVARRRVAAMRGQSAEVLRQCLYRLLELPEPEEATAWPQVPVPRLVDGD</sequence>
<dbReference type="Gene3D" id="3.40.50.12580">
    <property type="match status" value="1"/>
</dbReference>
<comment type="caution">
    <text evidence="1">The sequence shown here is derived from an EMBL/GenBank/DDBJ whole genome shotgun (WGS) entry which is preliminary data.</text>
</comment>
<accession>A0A1Q8CSU4</accession>
<keyword evidence="2" id="KW-1185">Reference proteome</keyword>
<protein>
    <submittedName>
        <fullName evidence="1">Uncharacterized protein</fullName>
    </submittedName>
</protein>
<dbReference type="AlphaFoldDB" id="A0A1Q8CSU4"/>
<dbReference type="SUPFAM" id="SSF53756">
    <property type="entry name" value="UDP-Glycosyltransferase/glycogen phosphorylase"/>
    <property type="match status" value="1"/>
</dbReference>
<dbReference type="STRING" id="1912961.BU204_10810"/>
<dbReference type="EMBL" id="MSIE01000016">
    <property type="protein sequence ID" value="OLF17438.1"/>
    <property type="molecule type" value="Genomic_DNA"/>
</dbReference>
<evidence type="ECO:0000313" key="1">
    <source>
        <dbReference type="EMBL" id="OLF17438.1"/>
    </source>
</evidence>